<dbReference type="SMART" id="SM00382">
    <property type="entry name" value="AAA"/>
    <property type="match status" value="1"/>
</dbReference>
<accession>A0A1W1ULA0</accession>
<dbReference type="InterPro" id="IPR003593">
    <property type="entry name" value="AAA+_ATPase"/>
</dbReference>
<dbReference type="OrthoDB" id="1137593at2"/>
<evidence type="ECO:0000313" key="5">
    <source>
        <dbReference type="EMBL" id="SMB81830.1"/>
    </source>
</evidence>
<evidence type="ECO:0000256" key="3">
    <source>
        <dbReference type="ARBA" id="ARBA00023163"/>
    </source>
</evidence>
<protein>
    <submittedName>
        <fullName evidence="5">LuxR family transcriptional regulator, maltose regulon positive regulatory protein</fullName>
    </submittedName>
</protein>
<dbReference type="SUPFAM" id="SSF46894">
    <property type="entry name" value="C-terminal effector domain of the bipartite response regulators"/>
    <property type="match status" value="1"/>
</dbReference>
<dbReference type="STRING" id="695939.SAMN00790413_04736"/>
<dbReference type="InterPro" id="IPR059106">
    <property type="entry name" value="WHD_MalT"/>
</dbReference>
<name>A0A1W1ULA0_9DEIO</name>
<dbReference type="CDD" id="cd06170">
    <property type="entry name" value="LuxR_C_like"/>
    <property type="match status" value="1"/>
</dbReference>
<dbReference type="Gene3D" id="3.40.50.300">
    <property type="entry name" value="P-loop containing nucleotide triphosphate hydrolases"/>
    <property type="match status" value="1"/>
</dbReference>
<keyword evidence="1" id="KW-0805">Transcription regulation</keyword>
<dbReference type="InterPro" id="IPR041617">
    <property type="entry name" value="TPR_MalT"/>
</dbReference>
<proteinExistence type="predicted"/>
<evidence type="ECO:0000256" key="1">
    <source>
        <dbReference type="ARBA" id="ARBA00023015"/>
    </source>
</evidence>
<dbReference type="InterPro" id="IPR041664">
    <property type="entry name" value="AAA_16"/>
</dbReference>
<dbReference type="Pfam" id="PF13191">
    <property type="entry name" value="AAA_16"/>
    <property type="match status" value="1"/>
</dbReference>
<keyword evidence="6" id="KW-1185">Reference proteome</keyword>
<dbReference type="Pfam" id="PF25873">
    <property type="entry name" value="WHD_MalT"/>
    <property type="match status" value="1"/>
</dbReference>
<dbReference type="Proteomes" id="UP000192582">
    <property type="component" value="Unassembled WGS sequence"/>
</dbReference>
<dbReference type="InterPro" id="IPR027417">
    <property type="entry name" value="P-loop_NTPase"/>
</dbReference>
<keyword evidence="3" id="KW-0804">Transcription</keyword>
<dbReference type="Gene3D" id="1.10.10.10">
    <property type="entry name" value="Winged helix-like DNA-binding domain superfamily/Winged helix DNA-binding domain"/>
    <property type="match status" value="1"/>
</dbReference>
<gene>
    <name evidence="5" type="ORF">SAMN00790413_04736</name>
</gene>
<dbReference type="PRINTS" id="PR00038">
    <property type="entry name" value="HTHLUXR"/>
</dbReference>
<organism evidence="5 6">
    <name type="scientific">Deinococcus hopiensis KR-140</name>
    <dbReference type="NCBI Taxonomy" id="695939"/>
    <lineage>
        <taxon>Bacteria</taxon>
        <taxon>Thermotogati</taxon>
        <taxon>Deinococcota</taxon>
        <taxon>Deinococci</taxon>
        <taxon>Deinococcales</taxon>
        <taxon>Deinococcaceae</taxon>
        <taxon>Deinococcus</taxon>
    </lineage>
</organism>
<feature type="domain" description="HTH luxR-type" evidence="4">
    <location>
        <begin position="854"/>
        <end position="919"/>
    </location>
</feature>
<dbReference type="AlphaFoldDB" id="A0A1W1ULA0"/>
<dbReference type="Pfam" id="PF17874">
    <property type="entry name" value="TPR_MalT"/>
    <property type="match status" value="1"/>
</dbReference>
<reference evidence="5 6" key="1">
    <citation type="submission" date="2017-04" db="EMBL/GenBank/DDBJ databases">
        <authorList>
            <person name="Afonso C.L."/>
            <person name="Miller P.J."/>
            <person name="Scott M.A."/>
            <person name="Spackman E."/>
            <person name="Goraichik I."/>
            <person name="Dimitrov K.M."/>
            <person name="Suarez D.L."/>
            <person name="Swayne D.E."/>
        </authorList>
    </citation>
    <scope>NUCLEOTIDE SEQUENCE [LARGE SCALE GENOMIC DNA]</scope>
    <source>
        <strain evidence="5 6">KR-140</strain>
    </source>
</reference>
<evidence type="ECO:0000313" key="6">
    <source>
        <dbReference type="Proteomes" id="UP000192582"/>
    </source>
</evidence>
<dbReference type="GO" id="GO:0006355">
    <property type="term" value="P:regulation of DNA-templated transcription"/>
    <property type="evidence" value="ECO:0007669"/>
    <property type="project" value="InterPro"/>
</dbReference>
<dbReference type="PANTHER" id="PTHR44688:SF16">
    <property type="entry name" value="DNA-BINDING TRANSCRIPTIONAL ACTIVATOR DEVR_DOSR"/>
    <property type="match status" value="1"/>
</dbReference>
<sequence length="921" mass="101753">MAAVLLGTKLHPPVLAGHLVARPQLLELLERGMSAKLVLISSPAGTGKSTVLAAWLKQQDSPAAWLSLGKSDDTLGQFLLYLLGALHTLGLGLGEGLPELLRQQKAENVEPLLIQLSNDFARLDRRVILILDDYHFLSDPKIHSAVEFLLDHLPSQVCLVISTRTDPPLSLSRLRVRHQLLEVRSADLRFDLAEVTRFLNGSQRLGLSPTAVSHLETQTEGWIAALQLAALSLAERPDKEAFVETFVGSHRFLVDYLVDEVLSRQPASLKTFLQRTAILERFDTSLCGAVTGQPTDPELLSQIEAANLFLIPLDDERRWYRFHHLFGEFLRHRLMADEPDLVPELHRRASAWFEHAGWTDDAIRHAFLAGDDRLAARLANDMAAQLAVHWNSEQFTRYFQNIPVALMLPYPRLCLYYCWFLVTTSQFDAFRAALPTLEKSRAHAAEPQTIDAAFISLQAYVHLHQLDFVNAAHAFQQALDLLAASEQVSSSVEAQLTRIGIFTTLGFICPYIDLRRAAALCAANVALSRQYGSSIGIANGTVGLARANHQLGRLHEAAHVLEQSLVHFESGTGDLTRRYGAGNVGELHVGLGRLQYEWNRLGEAEASVRQARVANELYGSAAVLGGQLELSVRLSLVHGELEAASAALHQLDRLSASIRHNEPLAKQTFEGMAMKSRLALVAHLSRSPRTPPHDSQADALPSRLLDEVGDWLRSRQLDVVAPSQSLGGHHVLARWLLARNEPAEAATLLGGLIAAAQGEDRGDDLTQFLLLQALALHSVSRGEEAMAALDRALNLAEAEGYCRSFVDLGSGMQALLTQRARTRPTPYLTALLGAFPEFSSSAAAREPYQAEGTPLQENEALNAREIEVLRLLERGQTHKQIARDLQLSPNTVRWYMKNLYSKLQVNNRTEALHRARGLKLV</sequence>
<dbReference type="SUPFAM" id="SSF52540">
    <property type="entry name" value="P-loop containing nucleoside triphosphate hydrolases"/>
    <property type="match status" value="1"/>
</dbReference>
<dbReference type="GO" id="GO:0003677">
    <property type="term" value="F:DNA binding"/>
    <property type="evidence" value="ECO:0007669"/>
    <property type="project" value="UniProtKB-KW"/>
</dbReference>
<dbReference type="SMART" id="SM00421">
    <property type="entry name" value="HTH_LUXR"/>
    <property type="match status" value="1"/>
</dbReference>
<dbReference type="InterPro" id="IPR000792">
    <property type="entry name" value="Tscrpt_reg_LuxR_C"/>
</dbReference>
<dbReference type="Pfam" id="PF00196">
    <property type="entry name" value="GerE"/>
    <property type="match status" value="1"/>
</dbReference>
<dbReference type="RefSeq" id="WP_084046057.1">
    <property type="nucleotide sequence ID" value="NZ_FWWU01000005.1"/>
</dbReference>
<dbReference type="InterPro" id="IPR036388">
    <property type="entry name" value="WH-like_DNA-bd_sf"/>
</dbReference>
<dbReference type="PANTHER" id="PTHR44688">
    <property type="entry name" value="DNA-BINDING TRANSCRIPTIONAL ACTIVATOR DEVR_DOSR"/>
    <property type="match status" value="1"/>
</dbReference>
<dbReference type="InterPro" id="IPR011990">
    <property type="entry name" value="TPR-like_helical_dom_sf"/>
</dbReference>
<dbReference type="Gene3D" id="1.25.40.10">
    <property type="entry name" value="Tetratricopeptide repeat domain"/>
    <property type="match status" value="1"/>
</dbReference>
<dbReference type="EMBL" id="FWWU01000005">
    <property type="protein sequence ID" value="SMB81830.1"/>
    <property type="molecule type" value="Genomic_DNA"/>
</dbReference>
<keyword evidence="2" id="KW-0238">DNA-binding</keyword>
<evidence type="ECO:0000259" key="4">
    <source>
        <dbReference type="PROSITE" id="PS50043"/>
    </source>
</evidence>
<dbReference type="SUPFAM" id="SSF48452">
    <property type="entry name" value="TPR-like"/>
    <property type="match status" value="2"/>
</dbReference>
<dbReference type="PROSITE" id="PS50043">
    <property type="entry name" value="HTH_LUXR_2"/>
    <property type="match status" value="1"/>
</dbReference>
<dbReference type="InterPro" id="IPR016032">
    <property type="entry name" value="Sig_transdc_resp-reg_C-effctor"/>
</dbReference>
<evidence type="ECO:0000256" key="2">
    <source>
        <dbReference type="ARBA" id="ARBA00023125"/>
    </source>
</evidence>